<evidence type="ECO:0000256" key="3">
    <source>
        <dbReference type="ARBA" id="ARBA00022679"/>
    </source>
</evidence>
<organism evidence="11 12">
    <name type="scientific">Thiolapillus brandeum</name>
    <dbReference type="NCBI Taxonomy" id="1076588"/>
    <lineage>
        <taxon>Bacteria</taxon>
        <taxon>Pseudomonadati</taxon>
        <taxon>Pseudomonadota</taxon>
        <taxon>Gammaproteobacteria</taxon>
        <taxon>Chromatiales</taxon>
        <taxon>Sedimenticolaceae</taxon>
        <taxon>Thiolapillus</taxon>
    </lineage>
</organism>
<dbReference type="OrthoDB" id="9802453at2"/>
<dbReference type="EC" id="2.7.2.1" evidence="9"/>
<evidence type="ECO:0000313" key="11">
    <source>
        <dbReference type="EMBL" id="BAO43768.1"/>
    </source>
</evidence>
<feature type="binding site" evidence="9">
    <location>
        <position position="90"/>
    </location>
    <ligand>
        <name>substrate</name>
    </ligand>
</feature>
<dbReference type="GO" id="GO:0006085">
    <property type="term" value="P:acetyl-CoA biosynthetic process"/>
    <property type="evidence" value="ECO:0007669"/>
    <property type="project" value="UniProtKB-UniRule"/>
</dbReference>
<comment type="similarity">
    <text evidence="1 9 10">Belongs to the acetokinase family.</text>
</comment>
<dbReference type="SUPFAM" id="SSF53067">
    <property type="entry name" value="Actin-like ATPase domain"/>
    <property type="match status" value="2"/>
</dbReference>
<dbReference type="NCBIfam" id="TIGR00016">
    <property type="entry name" value="ackA"/>
    <property type="match status" value="1"/>
</dbReference>
<dbReference type="PIRSF" id="PIRSF000722">
    <property type="entry name" value="Acetate_prop_kin"/>
    <property type="match status" value="1"/>
</dbReference>
<dbReference type="GO" id="GO:0000287">
    <property type="term" value="F:magnesium ion binding"/>
    <property type="evidence" value="ECO:0007669"/>
    <property type="project" value="UniProtKB-UniRule"/>
</dbReference>
<sequence>MNRSLVLVVNCGSSSLKLAIVEPESGDRFVEALAERLFTAQAGMTIHFREAGKTVIRLPDADHAQAFEVFAAHLSTEKEMNSRIIAVSHRVVHGGEYFRCPVLVDGDVLQKIDACSGLAPLHNPANLQGIHAAIRHFPELPHVAVFDTAFHQTLPETAYVYAIPYELYEKHQLRRYGFHGTSHNYLMLEAARKLGRPADQLNLLTLHLGNGCSACAIRQGRSVDTTMGLTPLEGLVMGTRSGDLDPGLILHLLEHMDFSPKEVDELLNRRSGLLGLSGLSNDMRTLAQAAQSGNRQARLAIEVFCFRLAKTIAALSVSCSPLDALVFSGGIGENSVQIRQRTLTWLAPLGFAVDEQKNSVHGKDSNGRISPMSTPDVRVIPTDEEVMLARGAASLIAGESP</sequence>
<dbReference type="PROSITE" id="PS01075">
    <property type="entry name" value="ACETATE_KINASE_1"/>
    <property type="match status" value="1"/>
</dbReference>
<evidence type="ECO:0000256" key="2">
    <source>
        <dbReference type="ARBA" id="ARBA00022490"/>
    </source>
</evidence>
<dbReference type="GO" id="GO:0006083">
    <property type="term" value="P:acetate metabolic process"/>
    <property type="evidence" value="ECO:0007669"/>
    <property type="project" value="TreeGrafter"/>
</dbReference>
<feature type="site" description="Transition state stabilizer" evidence="9">
    <location>
        <position position="179"/>
    </location>
</feature>
<protein>
    <recommendedName>
        <fullName evidence="9">Acetate kinase</fullName>
        <ecNumber evidence="9">2.7.2.1</ecNumber>
    </recommendedName>
    <alternativeName>
        <fullName evidence="9">Acetokinase</fullName>
    </alternativeName>
</protein>
<dbReference type="InterPro" id="IPR000890">
    <property type="entry name" value="Aliphatic_acid_kin_short-chain"/>
</dbReference>
<evidence type="ECO:0000256" key="5">
    <source>
        <dbReference type="ARBA" id="ARBA00022741"/>
    </source>
</evidence>
<feature type="binding site" evidence="9">
    <location>
        <begin position="207"/>
        <end position="211"/>
    </location>
    <ligand>
        <name>ATP</name>
        <dbReference type="ChEBI" id="CHEBI:30616"/>
    </ligand>
</feature>
<dbReference type="KEGG" id="tbn:TBH_C0833"/>
<reference evidence="11 12" key="1">
    <citation type="journal article" date="2014" name="PLoS ONE">
        <title>Physiological and genomic features of a novel sulfur-oxidizing gammaproteobacterium belonging to a previously uncultivated symbiotic lineage isolated from a hydrothermal vent.</title>
        <authorList>
            <person name="Nunoura T."/>
            <person name="Takaki Y."/>
            <person name="Kazama H."/>
            <person name="Kakuta J."/>
            <person name="Shimamura S."/>
            <person name="Makita H."/>
            <person name="Hirai M."/>
            <person name="Miyazaki M."/>
            <person name="Takai K."/>
        </authorList>
    </citation>
    <scope>NUCLEOTIDE SEQUENCE [LARGE SCALE GENOMIC DNA]</scope>
    <source>
        <strain evidence="11 12">Hiromi1</strain>
    </source>
</reference>
<keyword evidence="8 9" id="KW-0460">Magnesium</keyword>
<keyword evidence="2 9" id="KW-0963">Cytoplasm</keyword>
<dbReference type="EMBL" id="AP012273">
    <property type="protein sequence ID" value="BAO43768.1"/>
    <property type="molecule type" value="Genomic_DNA"/>
</dbReference>
<name>A0A7U6GHM1_9GAMM</name>
<comment type="subcellular location">
    <subcellularLocation>
        <location evidence="9">Cytoplasm</location>
    </subcellularLocation>
</comment>
<evidence type="ECO:0000256" key="6">
    <source>
        <dbReference type="ARBA" id="ARBA00022777"/>
    </source>
</evidence>
<dbReference type="InterPro" id="IPR043129">
    <property type="entry name" value="ATPase_NBD"/>
</dbReference>
<dbReference type="GO" id="GO:0005829">
    <property type="term" value="C:cytosol"/>
    <property type="evidence" value="ECO:0007669"/>
    <property type="project" value="TreeGrafter"/>
</dbReference>
<evidence type="ECO:0000256" key="4">
    <source>
        <dbReference type="ARBA" id="ARBA00022723"/>
    </source>
</evidence>
<dbReference type="PANTHER" id="PTHR21060:SF21">
    <property type="entry name" value="ACETATE KINASE"/>
    <property type="match status" value="1"/>
</dbReference>
<dbReference type="HAMAP" id="MF_00020">
    <property type="entry name" value="Acetate_kinase"/>
    <property type="match status" value="1"/>
</dbReference>
<evidence type="ECO:0000256" key="10">
    <source>
        <dbReference type="RuleBase" id="RU003835"/>
    </source>
</evidence>
<dbReference type="RefSeq" id="WP_041065823.1">
    <property type="nucleotide sequence ID" value="NZ_AP012273.1"/>
</dbReference>
<dbReference type="Proteomes" id="UP000031631">
    <property type="component" value="Chromosome"/>
</dbReference>
<evidence type="ECO:0000313" key="12">
    <source>
        <dbReference type="Proteomes" id="UP000031631"/>
    </source>
</evidence>
<keyword evidence="4 9" id="KW-0479">Metal-binding</keyword>
<gene>
    <name evidence="9" type="primary">ackA</name>
    <name evidence="11" type="ORF">TBH_C0833</name>
</gene>
<feature type="binding site" evidence="9">
    <location>
        <position position="384"/>
    </location>
    <ligand>
        <name>Mg(2+)</name>
        <dbReference type="ChEBI" id="CHEBI:18420"/>
    </ligand>
</feature>
<comment type="pathway">
    <text evidence="9">Metabolic intermediate biosynthesis; acetyl-CoA biosynthesis; acetyl-CoA from acetate: step 1/2.</text>
</comment>
<comment type="cofactor">
    <cofactor evidence="9">
        <name>Mg(2+)</name>
        <dbReference type="ChEBI" id="CHEBI:18420"/>
    </cofactor>
    <cofactor evidence="9">
        <name>Mn(2+)</name>
        <dbReference type="ChEBI" id="CHEBI:29035"/>
    </cofactor>
    <text evidence="9">Mg(2+). Can also accept Mn(2+).</text>
</comment>
<evidence type="ECO:0000256" key="1">
    <source>
        <dbReference type="ARBA" id="ARBA00008748"/>
    </source>
</evidence>
<evidence type="ECO:0000256" key="9">
    <source>
        <dbReference type="HAMAP-Rule" id="MF_00020"/>
    </source>
</evidence>
<dbReference type="InterPro" id="IPR023865">
    <property type="entry name" value="Aliphatic_acid_kinase_CS"/>
</dbReference>
<evidence type="ECO:0000256" key="8">
    <source>
        <dbReference type="ARBA" id="ARBA00022842"/>
    </source>
</evidence>
<comment type="subunit">
    <text evidence="9">Homodimer.</text>
</comment>
<keyword evidence="6 9" id="KW-0418">Kinase</keyword>
<dbReference type="Pfam" id="PF00871">
    <property type="entry name" value="Acetate_kinase"/>
    <property type="match status" value="1"/>
</dbReference>
<comment type="function">
    <text evidence="9">Catalyzes the formation of acetyl phosphate from acetate and ATP. Can also catalyze the reverse reaction.</text>
</comment>
<feature type="active site" description="Proton donor/acceptor" evidence="9">
    <location>
        <position position="147"/>
    </location>
</feature>
<feature type="site" description="Transition state stabilizer" evidence="9">
    <location>
        <position position="240"/>
    </location>
</feature>
<comment type="catalytic activity">
    <reaction evidence="9">
        <text>acetate + ATP = acetyl phosphate + ADP</text>
        <dbReference type="Rhea" id="RHEA:11352"/>
        <dbReference type="ChEBI" id="CHEBI:22191"/>
        <dbReference type="ChEBI" id="CHEBI:30089"/>
        <dbReference type="ChEBI" id="CHEBI:30616"/>
        <dbReference type="ChEBI" id="CHEBI:456216"/>
        <dbReference type="EC" id="2.7.2.1"/>
    </reaction>
</comment>
<keyword evidence="12" id="KW-1185">Reference proteome</keyword>
<keyword evidence="5 9" id="KW-0547">Nucleotide-binding</keyword>
<evidence type="ECO:0000256" key="7">
    <source>
        <dbReference type="ARBA" id="ARBA00022840"/>
    </source>
</evidence>
<dbReference type="PROSITE" id="PS01076">
    <property type="entry name" value="ACETATE_KINASE_2"/>
    <property type="match status" value="1"/>
</dbReference>
<feature type="binding site" evidence="9">
    <location>
        <position position="17"/>
    </location>
    <ligand>
        <name>ATP</name>
        <dbReference type="ChEBI" id="CHEBI:30616"/>
    </ligand>
</feature>
<dbReference type="Gene3D" id="3.30.420.40">
    <property type="match status" value="2"/>
</dbReference>
<dbReference type="InterPro" id="IPR004372">
    <property type="entry name" value="Ac/propionate_kinase"/>
</dbReference>
<dbReference type="PANTHER" id="PTHR21060">
    <property type="entry name" value="ACETATE KINASE"/>
    <property type="match status" value="1"/>
</dbReference>
<keyword evidence="7 9" id="KW-0067">ATP-binding</keyword>
<proteinExistence type="inferred from homology"/>
<dbReference type="GO" id="GO:0008776">
    <property type="term" value="F:acetate kinase activity"/>
    <property type="evidence" value="ECO:0007669"/>
    <property type="project" value="UniProtKB-UniRule"/>
</dbReference>
<feature type="binding site" evidence="9">
    <location>
        <begin position="282"/>
        <end position="284"/>
    </location>
    <ligand>
        <name>ATP</name>
        <dbReference type="ChEBI" id="CHEBI:30616"/>
    </ligand>
</feature>
<dbReference type="GO" id="GO:0005524">
    <property type="term" value="F:ATP binding"/>
    <property type="evidence" value="ECO:0007669"/>
    <property type="project" value="UniProtKB-KW"/>
</dbReference>
<dbReference type="CDD" id="cd24010">
    <property type="entry name" value="ASKHA_NBD_AcK_PK"/>
    <property type="match status" value="1"/>
</dbReference>
<accession>A0A7U6GHM1</accession>
<dbReference type="PRINTS" id="PR00471">
    <property type="entry name" value="ACETATEKNASE"/>
</dbReference>
<keyword evidence="3 9" id="KW-0808">Transferase</keyword>
<dbReference type="AlphaFoldDB" id="A0A7U6GHM1"/>
<feature type="binding site" evidence="9">
    <location>
        <begin position="330"/>
        <end position="334"/>
    </location>
    <ligand>
        <name>ATP</name>
        <dbReference type="ChEBI" id="CHEBI:30616"/>
    </ligand>
</feature>
<feature type="binding site" evidence="9">
    <location>
        <position position="10"/>
    </location>
    <ligand>
        <name>Mg(2+)</name>
        <dbReference type="ChEBI" id="CHEBI:18420"/>
    </ligand>
</feature>
<dbReference type="UniPathway" id="UPA00340">
    <property type="reaction ID" value="UER00458"/>
</dbReference>